<protein>
    <submittedName>
        <fullName evidence="1">Transcriptional regulator ExsA</fullName>
    </submittedName>
</protein>
<evidence type="ECO:0000313" key="2">
    <source>
        <dbReference type="Proteomes" id="UP000008367"/>
    </source>
</evidence>
<proteinExistence type="predicted"/>
<reference evidence="1 2" key="1">
    <citation type="submission" date="2012-10" db="EMBL/GenBank/DDBJ databases">
        <title>Genome sequence of Vibrio Cholerae HENC-02.</title>
        <authorList>
            <person name="Eppinger M."/>
            <person name="Hasan N.A."/>
            <person name="Sengamalay N."/>
            <person name="Hine E."/>
            <person name="Su Q."/>
            <person name="Daugherty S.C."/>
            <person name="Young S."/>
            <person name="Sadzewicz L."/>
            <person name="Tallon L."/>
            <person name="Cebula T.A."/>
            <person name="Ravel J."/>
            <person name="Colwell R.R."/>
        </authorList>
    </citation>
    <scope>NUCLEOTIDE SEQUENCE [LARGE SCALE GENOMIC DNA]</scope>
    <source>
        <strain evidence="1 2">HENC-02</strain>
    </source>
</reference>
<feature type="non-terminal residue" evidence="1">
    <location>
        <position position="1"/>
    </location>
</feature>
<name>A0A454D2L4_VIBHA</name>
<organism evidence="1 2">
    <name type="scientific">Vibrio harveyi</name>
    <name type="common">Beneckea harveyi</name>
    <dbReference type="NCBI Taxonomy" id="669"/>
    <lineage>
        <taxon>Bacteria</taxon>
        <taxon>Pseudomonadati</taxon>
        <taxon>Pseudomonadota</taxon>
        <taxon>Gammaproteobacteria</taxon>
        <taxon>Vibrionales</taxon>
        <taxon>Vibrionaceae</taxon>
        <taxon>Vibrio</taxon>
    </lineage>
</organism>
<gene>
    <name evidence="1" type="primary">exsA</name>
    <name evidence="1" type="ORF">VCHENC02_1581B</name>
</gene>
<dbReference type="EMBL" id="AJSR01000514">
    <property type="protein sequence ID" value="EKM32905.1"/>
    <property type="molecule type" value="Genomic_DNA"/>
</dbReference>
<sequence length="8" mass="923">LFLMLLCA</sequence>
<comment type="caution">
    <text evidence="1">The sequence shown here is derived from an EMBL/GenBank/DDBJ whole genome shotgun (WGS) entry which is preliminary data.</text>
</comment>
<accession>A0A454D2L4</accession>
<evidence type="ECO:0000313" key="1">
    <source>
        <dbReference type="EMBL" id="EKM32905.1"/>
    </source>
</evidence>
<dbReference type="Proteomes" id="UP000008367">
    <property type="component" value="Unassembled WGS sequence"/>
</dbReference>